<comment type="subcellular location">
    <subcellularLocation>
        <location evidence="1 9">Nucleus</location>
        <location evidence="1 9">Nuclear pore complex</location>
    </subcellularLocation>
</comment>
<dbReference type="Proteomes" id="UP001347796">
    <property type="component" value="Unassembled WGS sequence"/>
</dbReference>
<protein>
    <recommendedName>
        <fullName evidence="9">Nuclear pore complex protein Nup85</fullName>
    </recommendedName>
</protein>
<dbReference type="AlphaFoldDB" id="A0AAN8PA61"/>
<dbReference type="EMBL" id="JAZGQO010000014">
    <property type="protein sequence ID" value="KAK6171584.1"/>
    <property type="molecule type" value="Genomic_DNA"/>
</dbReference>
<reference evidence="10 11" key="1">
    <citation type="submission" date="2024-01" db="EMBL/GenBank/DDBJ databases">
        <title>The genome of the rayed Mediterranean limpet Patella caerulea (Linnaeus, 1758).</title>
        <authorList>
            <person name="Anh-Thu Weber A."/>
            <person name="Halstead-Nussloch G."/>
        </authorList>
    </citation>
    <scope>NUCLEOTIDE SEQUENCE [LARGE SCALE GENOMIC DNA]</scope>
    <source>
        <strain evidence="10">AATW-2023a</strain>
        <tissue evidence="10">Whole specimen</tissue>
    </source>
</reference>
<keyword evidence="4 9" id="KW-0509">mRNA transport</keyword>
<keyword evidence="3 9" id="KW-0813">Transport</keyword>
<dbReference type="PANTHER" id="PTHR13373">
    <property type="entry name" value="FROUNT PROTEIN-RELATED"/>
    <property type="match status" value="1"/>
</dbReference>
<evidence type="ECO:0000313" key="10">
    <source>
        <dbReference type="EMBL" id="KAK6171584.1"/>
    </source>
</evidence>
<evidence type="ECO:0000256" key="3">
    <source>
        <dbReference type="ARBA" id="ARBA00022448"/>
    </source>
</evidence>
<keyword evidence="8 9" id="KW-0539">Nucleus</keyword>
<evidence type="ECO:0000256" key="4">
    <source>
        <dbReference type="ARBA" id="ARBA00022816"/>
    </source>
</evidence>
<keyword evidence="9" id="KW-0472">Membrane</keyword>
<dbReference type="GO" id="GO:0031965">
    <property type="term" value="C:nuclear membrane"/>
    <property type="evidence" value="ECO:0007669"/>
    <property type="project" value="UniProtKB-UniRule"/>
</dbReference>
<dbReference type="Pfam" id="PF07575">
    <property type="entry name" value="Nucleopor_Nup85"/>
    <property type="match status" value="1"/>
</dbReference>
<evidence type="ECO:0000256" key="5">
    <source>
        <dbReference type="ARBA" id="ARBA00022927"/>
    </source>
</evidence>
<comment type="similarity">
    <text evidence="2 9">Belongs to the nucleoporin Nup85 family.</text>
</comment>
<comment type="function">
    <text evidence="9">Functions as a component of the nuclear pore complex (NPC).</text>
</comment>
<evidence type="ECO:0000256" key="6">
    <source>
        <dbReference type="ARBA" id="ARBA00023010"/>
    </source>
</evidence>
<dbReference type="GO" id="GO:0006406">
    <property type="term" value="P:mRNA export from nucleus"/>
    <property type="evidence" value="ECO:0007669"/>
    <property type="project" value="TreeGrafter"/>
</dbReference>
<evidence type="ECO:0000256" key="8">
    <source>
        <dbReference type="ARBA" id="ARBA00023242"/>
    </source>
</evidence>
<evidence type="ECO:0000313" key="11">
    <source>
        <dbReference type="Proteomes" id="UP001347796"/>
    </source>
</evidence>
<dbReference type="GO" id="GO:0031080">
    <property type="term" value="C:nuclear pore outer ring"/>
    <property type="evidence" value="ECO:0007669"/>
    <property type="project" value="TreeGrafter"/>
</dbReference>
<keyword evidence="6 9" id="KW-0811">Translocation</keyword>
<dbReference type="InterPro" id="IPR011502">
    <property type="entry name" value="Nucleoporin_Nup85"/>
</dbReference>
<evidence type="ECO:0000256" key="1">
    <source>
        <dbReference type="ARBA" id="ARBA00004567"/>
    </source>
</evidence>
<accession>A0AAN8PA61</accession>
<organism evidence="10 11">
    <name type="scientific">Patella caerulea</name>
    <name type="common">Rayed Mediterranean limpet</name>
    <dbReference type="NCBI Taxonomy" id="87958"/>
    <lineage>
        <taxon>Eukaryota</taxon>
        <taxon>Metazoa</taxon>
        <taxon>Spiralia</taxon>
        <taxon>Lophotrochozoa</taxon>
        <taxon>Mollusca</taxon>
        <taxon>Gastropoda</taxon>
        <taxon>Patellogastropoda</taxon>
        <taxon>Patelloidea</taxon>
        <taxon>Patellidae</taxon>
        <taxon>Patella</taxon>
    </lineage>
</organism>
<keyword evidence="7 9" id="KW-0906">Nuclear pore complex</keyword>
<comment type="subunit">
    <text evidence="9">Component of the nuclear pore complex (NPC).</text>
</comment>
<keyword evidence="11" id="KW-1185">Reference proteome</keyword>
<keyword evidence="5 9" id="KW-0653">Protein transport</keyword>
<evidence type="ECO:0000256" key="7">
    <source>
        <dbReference type="ARBA" id="ARBA00023132"/>
    </source>
</evidence>
<dbReference type="GO" id="GO:0017056">
    <property type="term" value="F:structural constituent of nuclear pore"/>
    <property type="evidence" value="ECO:0007669"/>
    <property type="project" value="TreeGrafter"/>
</dbReference>
<dbReference type="PANTHER" id="PTHR13373:SF21">
    <property type="entry name" value="NUCLEAR PORE COMPLEX PROTEIN NUP85"/>
    <property type="match status" value="1"/>
</dbReference>
<evidence type="ECO:0000256" key="9">
    <source>
        <dbReference type="RuleBase" id="RU365073"/>
    </source>
</evidence>
<dbReference type="GO" id="GO:0006606">
    <property type="term" value="P:protein import into nucleus"/>
    <property type="evidence" value="ECO:0007669"/>
    <property type="project" value="TreeGrafter"/>
</dbReference>
<name>A0AAN8PA61_PATCE</name>
<comment type="caution">
    <text evidence="10">The sequence shown here is derived from an EMBL/GenBank/DDBJ whole genome shotgun (WGS) entry which is preliminary data.</text>
</comment>
<proteinExistence type="inferred from homology"/>
<evidence type="ECO:0000256" key="2">
    <source>
        <dbReference type="ARBA" id="ARBA00005573"/>
    </source>
</evidence>
<sequence>MATERESETVHLNVEGCPDGKLQAIWGLGNQLFAFSGSTPNTRSKGRPAENRAASDICDVRWNTEMHTSITRKLVNETHNVFVMLQGQVASSTGSNLQSQMVMSSKQYRAILKACSMDLMHMAETCEDEGERESFEDQIQIFEMIQLIWGFCQILFIEVTPDGLLLNQLLDWIKWHFTDGKRLAVDILHDEIPAEHPAYWEAIFRLLLQGEVDSVRKLLSLNTSNQNEAFLSVDELLRKMPQWAHYHHALSAAEFDMKWRHWRDECQRRLEEGHYVAFPNLETLVMVLCGDENVFAEMKDMCGSWYHLLVSKMLYQNPTVRAPDLHHYAEACMEEFTLSGTRMGELDNILLAAIQFDIHQVIKDSSAFLSTGSWWFVSHFTDLLHHCGQLDTQNLAYGSNLREFLLLEYASSLMSHKSLWQVGIDYLDYCSVFGRTYITQFINHMSLDNEKKAHKLLHICEERNMQEEVQTICKVMGMKSLRRGKLGAALSWFLRSRDVTATSKLTERLIMEYSKTGQFEYTDILDNLGPAMFLSNRLTFLVKYREFHKLYESGETNKAASLLLSLLEARLAPRTFWITLFKDATPLLESKEVIFNSGQTYVLMHCLEELRHELDAKTDISQKLTDMEKDKLDLLQLCLTRNLSKAIKAEGTVKTS</sequence>
<gene>
    <name evidence="10" type="ORF">SNE40_019741</name>
</gene>
<dbReference type="GO" id="GO:0045893">
    <property type="term" value="P:positive regulation of DNA-templated transcription"/>
    <property type="evidence" value="ECO:0007669"/>
    <property type="project" value="TreeGrafter"/>
</dbReference>